<reference evidence="2" key="1">
    <citation type="submission" date="2023-10" db="EMBL/GenBank/DDBJ databases">
        <authorList>
            <person name="Chen Y."/>
            <person name="Shah S."/>
            <person name="Dougan E. K."/>
            <person name="Thang M."/>
            <person name="Chan C."/>
        </authorList>
    </citation>
    <scope>NUCLEOTIDE SEQUENCE [LARGE SCALE GENOMIC DNA]</scope>
</reference>
<keyword evidence="1" id="KW-1133">Transmembrane helix</keyword>
<dbReference type="SUPFAM" id="SSF51206">
    <property type="entry name" value="cAMP-binding domain-like"/>
    <property type="match status" value="1"/>
</dbReference>
<keyword evidence="1" id="KW-0472">Membrane</keyword>
<dbReference type="InterPro" id="IPR050818">
    <property type="entry name" value="KCNH_animal-type"/>
</dbReference>
<evidence type="ECO:0000313" key="3">
    <source>
        <dbReference type="Proteomes" id="UP001189429"/>
    </source>
</evidence>
<feature type="transmembrane region" description="Helical" evidence="1">
    <location>
        <begin position="37"/>
        <end position="55"/>
    </location>
</feature>
<gene>
    <name evidence="2" type="ORF">PCOR1329_LOCUS82320</name>
</gene>
<proteinExistence type="predicted"/>
<accession>A0ABN9Y5K6</accession>
<dbReference type="InterPro" id="IPR018490">
    <property type="entry name" value="cNMP-bd_dom_sf"/>
</dbReference>
<keyword evidence="1" id="KW-0812">Transmembrane</keyword>
<sequence length="324" mass="37153">MEGLSWGYLYATCLHWSLTQFTPAPMNIQPQNLTERAFTILVVVCALVGFSYVVGRITGSLAQYRALKEEETKLFWDLRVYMKQNHVAHLLAVRIQRYLQKKWRRQAHNKTYQQIKILTMLSEQLENELLFELHASHLTVHPLVQKLLEVSRVTALRVARAAVSTKQLANSDPLFIYGEKPSHMYIVIQGQFRYTRISPQGETGSERVDKGEDWIAEPVMWSTEWYHLGDCTAVEESMLILVSAHDFCKEALRNPAAWILVTTYCKKYLDWLNTADPAELSDITQGEDKNTAMRIKKFMIPEAASSFTILGKTHGTDAHKTTDT</sequence>
<dbReference type="PANTHER" id="PTHR10217">
    <property type="entry name" value="VOLTAGE AND LIGAND GATED POTASSIUM CHANNEL"/>
    <property type="match status" value="1"/>
</dbReference>
<dbReference type="InterPro" id="IPR014710">
    <property type="entry name" value="RmlC-like_jellyroll"/>
</dbReference>
<evidence type="ECO:0008006" key="4">
    <source>
        <dbReference type="Google" id="ProtNLM"/>
    </source>
</evidence>
<dbReference type="EMBL" id="CAUYUJ010021826">
    <property type="protein sequence ID" value="CAK0907232.1"/>
    <property type="molecule type" value="Genomic_DNA"/>
</dbReference>
<evidence type="ECO:0000256" key="1">
    <source>
        <dbReference type="SAM" id="Phobius"/>
    </source>
</evidence>
<dbReference type="Gene3D" id="1.10.287.630">
    <property type="entry name" value="Helix hairpin bin"/>
    <property type="match status" value="1"/>
</dbReference>
<dbReference type="PANTHER" id="PTHR10217:SF435">
    <property type="entry name" value="POTASSIUM VOLTAGE-GATED CHANNEL PROTEIN EAG"/>
    <property type="match status" value="1"/>
</dbReference>
<evidence type="ECO:0000313" key="2">
    <source>
        <dbReference type="EMBL" id="CAK0907232.1"/>
    </source>
</evidence>
<dbReference type="Gene3D" id="2.60.120.10">
    <property type="entry name" value="Jelly Rolls"/>
    <property type="match status" value="1"/>
</dbReference>
<keyword evidence="3" id="KW-1185">Reference proteome</keyword>
<name>A0ABN9Y5K6_9DINO</name>
<organism evidence="2 3">
    <name type="scientific">Prorocentrum cordatum</name>
    <dbReference type="NCBI Taxonomy" id="2364126"/>
    <lineage>
        <taxon>Eukaryota</taxon>
        <taxon>Sar</taxon>
        <taxon>Alveolata</taxon>
        <taxon>Dinophyceae</taxon>
        <taxon>Prorocentrales</taxon>
        <taxon>Prorocentraceae</taxon>
        <taxon>Prorocentrum</taxon>
    </lineage>
</organism>
<comment type="caution">
    <text evidence="2">The sequence shown here is derived from an EMBL/GenBank/DDBJ whole genome shotgun (WGS) entry which is preliminary data.</text>
</comment>
<protein>
    <recommendedName>
        <fullName evidence="4">Cyclic nucleotide-binding domain-containing protein</fullName>
    </recommendedName>
</protein>
<dbReference type="Proteomes" id="UP001189429">
    <property type="component" value="Unassembled WGS sequence"/>
</dbReference>